<dbReference type="OrthoDB" id="425534at2759"/>
<evidence type="ECO:0000256" key="1">
    <source>
        <dbReference type="ARBA" id="ARBA00010088"/>
    </source>
</evidence>
<evidence type="ECO:0000256" key="2">
    <source>
        <dbReference type="ARBA" id="ARBA00022801"/>
    </source>
</evidence>
<feature type="domain" description="Peptidase S33 tripeptidyl aminopeptidase-like C-terminal" evidence="4">
    <location>
        <begin position="398"/>
        <end position="492"/>
    </location>
</feature>
<accession>A0A8H4RMU9</accession>
<dbReference type="InterPro" id="IPR029058">
    <property type="entry name" value="AB_hydrolase_fold"/>
</dbReference>
<proteinExistence type="inferred from homology"/>
<evidence type="ECO:0000259" key="4">
    <source>
        <dbReference type="Pfam" id="PF08386"/>
    </source>
</evidence>
<dbReference type="PANTHER" id="PTHR43248:SF25">
    <property type="entry name" value="AB HYDROLASE-1 DOMAIN-CONTAINING PROTEIN-RELATED"/>
    <property type="match status" value="1"/>
</dbReference>
<comment type="caution">
    <text evidence="5">The sequence shown here is derived from an EMBL/GenBank/DDBJ whole genome shotgun (WGS) entry which is preliminary data.</text>
</comment>
<dbReference type="GO" id="GO:0016787">
    <property type="term" value="F:hydrolase activity"/>
    <property type="evidence" value="ECO:0007669"/>
    <property type="project" value="UniProtKB-KW"/>
</dbReference>
<dbReference type="Proteomes" id="UP000566819">
    <property type="component" value="Unassembled WGS sequence"/>
</dbReference>
<dbReference type="Pfam" id="PF08386">
    <property type="entry name" value="Abhydrolase_4"/>
    <property type="match status" value="1"/>
</dbReference>
<sequence>MVSFRTIFQFSLATAKSTSYGNPNIQWGNCNETEVSSTLPIQCGNLDVPLDYTEPTSNAKLTLQLAKVPALSQPSKGSILLNFGGPGETGRDSLGLLASLLQPLSGSHYDLIAFDPRGTGNTISFSCVNNELDMATLVSEFVLGNSSDVALGRLWARGAIDANLCFSMSNETGGLIGTAFVARDLISVVDALGEDGMLRYWGFSYGTTLGATVASMFPERIDKMILDGVQNPHQYYHSLADFEEWTISDLVFSGIFSSCVAAPDNCSLAHENKTAAELEQAVWSLMERVKYHPIPFGNFLLDYSTLKSVIVQSMYSTSSWPTLASLLDALLTGNTSAESAILISLITSTAGSSEQTLQATIGIHCGDRSVRASLFDDMLPTIDRLYNTSRIMGDVTPALSMICAQWKMDAKGRYEGDFQVKTKNPALLIGNTFDGFTPLASAYNVSSGLEGSVVLEVNGYGHSSISLPSACTLKNTAAYWLNGTLPKPGTVCQVDSPPYSNITWADVLAKASGNTTRLNKRDTYALPMF</sequence>
<dbReference type="Gene3D" id="3.40.50.1820">
    <property type="entry name" value="alpha/beta hydrolase"/>
    <property type="match status" value="1"/>
</dbReference>
<evidence type="ECO:0000259" key="3">
    <source>
        <dbReference type="Pfam" id="PF00561"/>
    </source>
</evidence>
<dbReference type="InterPro" id="IPR000073">
    <property type="entry name" value="AB_hydrolase_1"/>
</dbReference>
<dbReference type="SUPFAM" id="SSF53474">
    <property type="entry name" value="alpha/beta-Hydrolases"/>
    <property type="match status" value="1"/>
</dbReference>
<name>A0A8H4RMU9_9HELO</name>
<feature type="domain" description="AB hydrolase-1" evidence="3">
    <location>
        <begin position="79"/>
        <end position="235"/>
    </location>
</feature>
<dbReference type="InterPro" id="IPR013595">
    <property type="entry name" value="Pept_S33_TAP-like_C"/>
</dbReference>
<dbReference type="Pfam" id="PF00561">
    <property type="entry name" value="Abhydrolase_1"/>
    <property type="match status" value="1"/>
</dbReference>
<comment type="similarity">
    <text evidence="1">Belongs to the peptidase S33 family.</text>
</comment>
<evidence type="ECO:0000313" key="6">
    <source>
        <dbReference type="Proteomes" id="UP000566819"/>
    </source>
</evidence>
<dbReference type="EMBL" id="JAAMPI010000424">
    <property type="protein sequence ID" value="KAF4631629.1"/>
    <property type="molecule type" value="Genomic_DNA"/>
</dbReference>
<gene>
    <name evidence="5" type="ORF">G7Y89_g6499</name>
</gene>
<dbReference type="AlphaFoldDB" id="A0A8H4RMU9"/>
<evidence type="ECO:0000313" key="5">
    <source>
        <dbReference type="EMBL" id="KAF4631629.1"/>
    </source>
</evidence>
<reference evidence="5 6" key="1">
    <citation type="submission" date="2020-03" db="EMBL/GenBank/DDBJ databases">
        <title>Draft Genome Sequence of Cudoniella acicularis.</title>
        <authorList>
            <person name="Buettner E."/>
            <person name="Kellner H."/>
        </authorList>
    </citation>
    <scope>NUCLEOTIDE SEQUENCE [LARGE SCALE GENOMIC DNA]</scope>
    <source>
        <strain evidence="5 6">DSM 108380</strain>
    </source>
</reference>
<keyword evidence="2" id="KW-0378">Hydrolase</keyword>
<keyword evidence="6" id="KW-1185">Reference proteome</keyword>
<protein>
    <recommendedName>
        <fullName evidence="7">Peptidase S33 tripeptidyl aminopeptidase-like C-terminal domain-containing protein</fullName>
    </recommendedName>
</protein>
<dbReference type="InterPro" id="IPR051601">
    <property type="entry name" value="Serine_prot/Carboxylest_S33"/>
</dbReference>
<dbReference type="PANTHER" id="PTHR43248">
    <property type="entry name" value="2-SUCCINYL-6-HYDROXY-2,4-CYCLOHEXADIENE-1-CARBOXYLATE SYNTHASE"/>
    <property type="match status" value="1"/>
</dbReference>
<evidence type="ECO:0008006" key="7">
    <source>
        <dbReference type="Google" id="ProtNLM"/>
    </source>
</evidence>
<organism evidence="5 6">
    <name type="scientific">Cudoniella acicularis</name>
    <dbReference type="NCBI Taxonomy" id="354080"/>
    <lineage>
        <taxon>Eukaryota</taxon>
        <taxon>Fungi</taxon>
        <taxon>Dikarya</taxon>
        <taxon>Ascomycota</taxon>
        <taxon>Pezizomycotina</taxon>
        <taxon>Leotiomycetes</taxon>
        <taxon>Helotiales</taxon>
        <taxon>Tricladiaceae</taxon>
        <taxon>Cudoniella</taxon>
    </lineage>
</organism>